<reference evidence="4" key="2">
    <citation type="journal article" date="2008" name="Genome Biol.">
        <title>Improved genome assembly and evidence-based global gene model set for the chordate Ciona intestinalis: new insight into intron and operon populations.</title>
        <authorList>
            <person name="Satou Y."/>
            <person name="Mineta K."/>
            <person name="Ogasawara M."/>
            <person name="Sasakura Y."/>
            <person name="Shoguchi E."/>
            <person name="Ueno K."/>
            <person name="Yamada L."/>
            <person name="Matsumoto J."/>
            <person name="Wasserscheid J."/>
            <person name="Dewar K."/>
            <person name="Wiley G.B."/>
            <person name="Macmil S.L."/>
            <person name="Roe B.A."/>
            <person name="Zeller R.W."/>
            <person name="Hastings K.E."/>
            <person name="Lemaire P."/>
            <person name="Lindquist E."/>
            <person name="Endo T."/>
            <person name="Hotta K."/>
            <person name="Inaba K."/>
        </authorList>
    </citation>
    <scope>NUCLEOTIDE SEQUENCE [LARGE SCALE GENOMIC DNA]</scope>
    <source>
        <strain evidence="4">wild type</strain>
    </source>
</reference>
<dbReference type="InterPro" id="IPR003591">
    <property type="entry name" value="Leu-rich_rpt_typical-subtyp"/>
</dbReference>
<protein>
    <recommendedName>
        <fullName evidence="6">Leucine-rich repeat-containing protein 49</fullName>
    </recommendedName>
</protein>
<dbReference type="Gene3D" id="3.80.10.10">
    <property type="entry name" value="Ribonuclease Inhibitor"/>
    <property type="match status" value="3"/>
</dbReference>
<keyword evidence="5" id="KW-1185">Reference proteome</keyword>
<dbReference type="PROSITE" id="PS51450">
    <property type="entry name" value="LRR"/>
    <property type="match status" value="6"/>
</dbReference>
<feature type="compositionally biased region" description="Polar residues" evidence="3">
    <location>
        <begin position="31"/>
        <end position="72"/>
    </location>
</feature>
<dbReference type="OMA" id="NNAQRQW"/>
<sequence>MLGNRRNLVSPSKVYAAEFTQLQTGDHFRRNNSGNNAQSESFYQEQGGPSISKVPGNNTARLGNQSQQQKSGSYLPGDRVIFAESPSAPGIPIVYRTSEERAANPDRLNLDRRRLTVCPILEGEEHLRLLNFQHNLITRIQHLSNLRRLIFLDLYDNQIEEMTGLSSLKSLRVLMLGKNRIRQISSLDNLVKLDVLDLHGNQIQTVENLSHLSELRVLNLAGNQIEHVSNLSGMDTLAELNLRRNIIASVSEVDLLTSLQRLFLSFNNISRWGDIECLSDASALCEISLDGNPISSDVCYKQIVLRSMPQLRQLDMKRISEDERRMTAVLIRKEEDRKREVHKQVIAKEKKRLAINNAARQWEGGGKIRTSTSERIAESSRKLLRVRERALLLRGEVRARINQRGSVQNNLTHRPNITSLDISESYLAEIDGENLQLFGPGALDSLDKNWGNQASSAVTTITIQFINFDDLCNYIIKIKNKFINAVHLILKEVNLHSLQQLNALSQMKRLETLSVECGPGNPVTQFSLWKSYVIFRLSHLSLAKLNGEEVSAADVVASEKIFGSLSLVTTSQLSQFRLVALLGETRQKQLTSSKESKKSKVNYFFLGEAESRLAAVESVGRAGLQYIPQKQMEVKAIDTKCRAEVARDIVRTLKKDVGVIASKQSMLTKLWPEIFVDLIKEAVLDMYSMEEYVKLCLTIIGNCL</sequence>
<dbReference type="InterPro" id="IPR001611">
    <property type="entry name" value="Leu-rich_rpt"/>
</dbReference>
<dbReference type="SMART" id="SM00365">
    <property type="entry name" value="LRR_SD22"/>
    <property type="match status" value="7"/>
</dbReference>
<reference evidence="5" key="1">
    <citation type="journal article" date="2002" name="Science">
        <title>The draft genome of Ciona intestinalis: insights into chordate and vertebrate origins.</title>
        <authorList>
            <person name="Dehal P."/>
            <person name="Satou Y."/>
            <person name="Campbell R.K."/>
            <person name="Chapman J."/>
            <person name="Degnan B."/>
            <person name="De Tomaso A."/>
            <person name="Davidson B."/>
            <person name="Di Gregorio A."/>
            <person name="Gelpke M."/>
            <person name="Goodstein D.M."/>
            <person name="Harafuji N."/>
            <person name="Hastings K.E."/>
            <person name="Ho I."/>
            <person name="Hotta K."/>
            <person name="Huang W."/>
            <person name="Kawashima T."/>
            <person name="Lemaire P."/>
            <person name="Martinez D."/>
            <person name="Meinertzhagen I.A."/>
            <person name="Necula S."/>
            <person name="Nonaka M."/>
            <person name="Putnam N."/>
            <person name="Rash S."/>
            <person name="Saiga H."/>
            <person name="Satake M."/>
            <person name="Terry A."/>
            <person name="Yamada L."/>
            <person name="Wang H.G."/>
            <person name="Awazu S."/>
            <person name="Azumi K."/>
            <person name="Boore J."/>
            <person name="Branno M."/>
            <person name="Chin-Bow S."/>
            <person name="DeSantis R."/>
            <person name="Doyle S."/>
            <person name="Francino P."/>
            <person name="Keys D.N."/>
            <person name="Haga S."/>
            <person name="Hayashi H."/>
            <person name="Hino K."/>
            <person name="Imai K.S."/>
            <person name="Inaba K."/>
            <person name="Kano S."/>
            <person name="Kobayashi K."/>
            <person name="Kobayashi M."/>
            <person name="Lee B.I."/>
            <person name="Makabe K.W."/>
            <person name="Manohar C."/>
            <person name="Matassi G."/>
            <person name="Medina M."/>
            <person name="Mochizuki Y."/>
            <person name="Mount S."/>
            <person name="Morishita T."/>
            <person name="Miura S."/>
            <person name="Nakayama A."/>
            <person name="Nishizaka S."/>
            <person name="Nomoto H."/>
            <person name="Ohta F."/>
            <person name="Oishi K."/>
            <person name="Rigoutsos I."/>
            <person name="Sano M."/>
            <person name="Sasaki A."/>
            <person name="Sasakura Y."/>
            <person name="Shoguchi E."/>
            <person name="Shin-i T."/>
            <person name="Spagnuolo A."/>
            <person name="Stainier D."/>
            <person name="Suzuki M.M."/>
            <person name="Tassy O."/>
            <person name="Takatori N."/>
            <person name="Tokuoka M."/>
            <person name="Yagi K."/>
            <person name="Yoshizaki F."/>
            <person name="Wada S."/>
            <person name="Zhang C."/>
            <person name="Hyatt P.D."/>
            <person name="Larimer F."/>
            <person name="Detter C."/>
            <person name="Doggett N."/>
            <person name="Glavina T."/>
            <person name="Hawkins T."/>
            <person name="Richardson P."/>
            <person name="Lucas S."/>
            <person name="Kohara Y."/>
            <person name="Levine M."/>
            <person name="Satoh N."/>
            <person name="Rokhsar D.S."/>
        </authorList>
    </citation>
    <scope>NUCLEOTIDE SEQUENCE [LARGE SCALE GENOMIC DNA]</scope>
</reference>
<name>F7AWU8_CIOIN</name>
<proteinExistence type="predicted"/>
<accession>F7AWU8</accession>
<evidence type="ECO:0000313" key="4">
    <source>
        <dbReference type="Ensembl" id="ENSCINP00000019518.3"/>
    </source>
</evidence>
<dbReference type="SMART" id="SM00369">
    <property type="entry name" value="LRR_TYP"/>
    <property type="match status" value="5"/>
</dbReference>
<dbReference type="InterPro" id="IPR050576">
    <property type="entry name" value="Cilia_flagella_integrity"/>
</dbReference>
<dbReference type="Ensembl" id="ENSCINT00000019518.3">
    <property type="protein sequence ID" value="ENSCINP00000019518.3"/>
    <property type="gene ID" value="ENSCING00000009602.3"/>
</dbReference>
<reference evidence="4" key="3">
    <citation type="submission" date="2025-08" db="UniProtKB">
        <authorList>
            <consortium name="Ensembl"/>
        </authorList>
    </citation>
    <scope>IDENTIFICATION</scope>
</reference>
<dbReference type="HOGENOM" id="CLU_019309_0_0_1"/>
<dbReference type="STRING" id="7719.ENSCINP00000019518"/>
<feature type="region of interest" description="Disordered" evidence="3">
    <location>
        <begin position="25"/>
        <end position="74"/>
    </location>
</feature>
<dbReference type="FunCoup" id="F7AWU8">
    <property type="interactions" value="9"/>
</dbReference>
<dbReference type="InterPro" id="IPR032675">
    <property type="entry name" value="LRR_dom_sf"/>
</dbReference>
<evidence type="ECO:0008006" key="6">
    <source>
        <dbReference type="Google" id="ProtNLM"/>
    </source>
</evidence>
<evidence type="ECO:0000256" key="3">
    <source>
        <dbReference type="SAM" id="MobiDB-lite"/>
    </source>
</evidence>
<organism evidence="4 5">
    <name type="scientific">Ciona intestinalis</name>
    <name type="common">Transparent sea squirt</name>
    <name type="synonym">Ascidia intestinalis</name>
    <dbReference type="NCBI Taxonomy" id="7719"/>
    <lineage>
        <taxon>Eukaryota</taxon>
        <taxon>Metazoa</taxon>
        <taxon>Chordata</taxon>
        <taxon>Tunicata</taxon>
        <taxon>Ascidiacea</taxon>
        <taxon>Phlebobranchia</taxon>
        <taxon>Cionidae</taxon>
        <taxon>Ciona</taxon>
    </lineage>
</organism>
<evidence type="ECO:0000256" key="1">
    <source>
        <dbReference type="ARBA" id="ARBA00022614"/>
    </source>
</evidence>
<evidence type="ECO:0000313" key="5">
    <source>
        <dbReference type="Proteomes" id="UP000008144"/>
    </source>
</evidence>
<dbReference type="PANTHER" id="PTHR45973">
    <property type="entry name" value="PROTEIN PHOSPHATASE 1 REGULATORY SUBUNIT SDS22-RELATED"/>
    <property type="match status" value="1"/>
</dbReference>
<dbReference type="PANTHER" id="PTHR45973:SF8">
    <property type="entry name" value="LEUCINE-RICH REPEAT-CONTAINING PROTEIN 49"/>
    <property type="match status" value="1"/>
</dbReference>
<dbReference type="InParanoid" id="F7AWU8"/>
<dbReference type="GeneTree" id="ENSGT00940000157011"/>
<dbReference type="SUPFAM" id="SSF52058">
    <property type="entry name" value="L domain-like"/>
    <property type="match status" value="2"/>
</dbReference>
<dbReference type="FunFam" id="3.80.10.10:FF:000323">
    <property type="entry name" value="Leucine-rich repeat-containing protein 49 isoform 1"/>
    <property type="match status" value="1"/>
</dbReference>
<keyword evidence="2" id="KW-0677">Repeat</keyword>
<keyword evidence="1" id="KW-0433">Leucine-rich repeat</keyword>
<reference evidence="4" key="4">
    <citation type="submission" date="2025-09" db="UniProtKB">
        <authorList>
            <consortium name="Ensembl"/>
        </authorList>
    </citation>
    <scope>IDENTIFICATION</scope>
</reference>
<dbReference type="Pfam" id="PF14580">
    <property type="entry name" value="LRR_9"/>
    <property type="match status" value="1"/>
</dbReference>
<dbReference type="AlphaFoldDB" id="F7AWU8"/>
<dbReference type="EMBL" id="EAAA01002976">
    <property type="status" value="NOT_ANNOTATED_CDS"/>
    <property type="molecule type" value="Genomic_DNA"/>
</dbReference>
<evidence type="ECO:0000256" key="2">
    <source>
        <dbReference type="ARBA" id="ARBA00022737"/>
    </source>
</evidence>
<dbReference type="Proteomes" id="UP000008144">
    <property type="component" value="Chromosome 9"/>
</dbReference>